<sequence>KPGSVARNAFLGFAKRAGILEDSTSAMQWLAACKSGSGKVRA</sequence>
<name>A0A3P3E1C7_9HYPH</name>
<feature type="non-terminal residue" evidence="1">
    <location>
        <position position="1"/>
    </location>
</feature>
<dbReference type="EMBL" id="RQXT01000236">
    <property type="protein sequence ID" value="RRH80290.1"/>
    <property type="molecule type" value="Genomic_DNA"/>
</dbReference>
<evidence type="ECO:0000313" key="1">
    <source>
        <dbReference type="EMBL" id="RRH80290.1"/>
    </source>
</evidence>
<gene>
    <name evidence="1" type="ORF">EH240_37455</name>
</gene>
<proteinExistence type="predicted"/>
<dbReference type="Proteomes" id="UP000273786">
    <property type="component" value="Unassembled WGS sequence"/>
</dbReference>
<keyword evidence="2" id="KW-1185">Reference proteome</keyword>
<accession>A0A3P3E1C7</accession>
<dbReference type="AlphaFoldDB" id="A0A3P3E1C7"/>
<comment type="caution">
    <text evidence="1">The sequence shown here is derived from an EMBL/GenBank/DDBJ whole genome shotgun (WGS) entry which is preliminary data.</text>
</comment>
<protein>
    <submittedName>
        <fullName evidence="1">DUF982 domain-containing protein</fullName>
    </submittedName>
</protein>
<organism evidence="1 2">
    <name type="scientific">Mesorhizobium tamadayense</name>
    <dbReference type="NCBI Taxonomy" id="425306"/>
    <lineage>
        <taxon>Bacteria</taxon>
        <taxon>Pseudomonadati</taxon>
        <taxon>Pseudomonadota</taxon>
        <taxon>Alphaproteobacteria</taxon>
        <taxon>Hyphomicrobiales</taxon>
        <taxon>Phyllobacteriaceae</taxon>
        <taxon>Mesorhizobium</taxon>
    </lineage>
</organism>
<reference evidence="1 2" key="1">
    <citation type="submission" date="2018-11" db="EMBL/GenBank/DDBJ databases">
        <title>the genome of Mesorhizobium tamadayense DSM 28320.</title>
        <authorList>
            <person name="Gao J."/>
        </authorList>
    </citation>
    <scope>NUCLEOTIDE SEQUENCE [LARGE SCALE GENOMIC DNA]</scope>
    <source>
        <strain evidence="1 2">DSM 28320</strain>
    </source>
</reference>
<evidence type="ECO:0000313" key="2">
    <source>
        <dbReference type="Proteomes" id="UP000273786"/>
    </source>
</evidence>